<feature type="transmembrane region" description="Helical" evidence="15">
    <location>
        <begin position="121"/>
        <end position="146"/>
    </location>
</feature>
<dbReference type="Gene3D" id="3.40.50.2000">
    <property type="entry name" value="Glycogen Phosphorylase B"/>
    <property type="match status" value="2"/>
</dbReference>
<dbReference type="STRING" id="610380.E2BWP7"/>
<sequence>LAVAALIYWRDPKTSGIVFGVVLGVLLSLAYFSLISVFAHLSLLVLGGTILFRIYKTVLQAVQKTSDGHPFKDILDLDLALPAEKVHEFADVAVAHANAAVSELRRLFLVEDFVDSLKFGVLLWCLTYVGSWFNGMTLIIIGKYFLNLVFCCARAREPCERYRFNTRYLRFVSGVVALFTLPKIYETNQEQIDQNLALVQAKINEITANKVTMSMTDSDHEKRKQISVRGIVDVENVANFKKTFNRHLHYTLAKDRNVATTRDYFFALAHSVRDNLVSRWIRTQQHYYEKDPKRVYYLSLEYYMGRSLQNTMINLGIQGACDEAMYQMGLDIEELEEMEEDAGLGNGGLGRLAACFLDSMATLGLAAYGYGIRYEYGIFAQKIKHGEQVEEPDDWLRYGNPWEKARPEFMLPVNFYGNVIDSPEGKKWVNTQVVFAMPYDNPIPGYKNNVVNTLRLWSAKSPVEFNLKFFNDGDYIQAVIDRNLAENISRVLYPNDNFFEGKELRLKQEYFMVAATLQDIIRRYKSSKFGSREHHRTDFTAFPDKVAIQLNDTHPSLAIPELMRILVDVEKLSWDEAWDITTRTCAYTNHTVLPEALERWPTSMLECILPRHLQIIYQINHSHLEKVAAKYPGDLDRLRRMSLIEEDGEKRVNMAHLSIVGSHAINGVARIHSEILKDSVFRDFYELAPEEFQNKTNGITPRRWLLLCNPSLSDIIEEKIGNEWTVHLEQLQQLKKWAKDPVFQRNVVKIKQENKLRLAQILEKEYGVQINPASIFDIQVKRIHEYKRQLLNCLHVITLYNRIKRDPSAPFVPRTVMIGGKAAPGYHLAKKIIKLICSVAKIINNDPIVGDKLKLIFLENYRVTLAEKIIPAADLSEQISTAGTEASGTGNMKFMLNGALTIGTLDGANVEMAEEMGNENIFIFGMTVEEVEALKKKGYNAYDYYNKLPEAKQCIDQIQGGFFSPNNPFEFQDIADVLLKWDRFLLLADYDSYVKTQERVSQVYQDESKWVEMAIHNIASSGKFSSDRTIAEYSREIWGVEPSWNKLPDPHEPRDI</sequence>
<evidence type="ECO:0000256" key="7">
    <source>
        <dbReference type="ARBA" id="ARBA00022679"/>
    </source>
</evidence>
<dbReference type="CDD" id="cd04300">
    <property type="entry name" value="GT35_Glycogen_Phosphorylase"/>
    <property type="match status" value="1"/>
</dbReference>
<protein>
    <recommendedName>
        <fullName evidence="14 15">Multifunctional fusion protein</fullName>
    </recommendedName>
    <domain>
        <recommendedName>
            <fullName evidence="14">Alpha-1,4 glucan phosphorylase</fullName>
            <ecNumber evidence="14">2.4.1.1</ecNumber>
        </recommendedName>
    </domain>
    <domain>
        <recommendedName>
            <fullName evidence="15">Reticulon-like protein</fullName>
        </recommendedName>
    </domain>
</protein>
<dbReference type="InterPro" id="IPR011833">
    <property type="entry name" value="Glycg_phsphrylas"/>
</dbReference>
<evidence type="ECO:0000256" key="10">
    <source>
        <dbReference type="ARBA" id="ARBA00022898"/>
    </source>
</evidence>
<keyword evidence="12 15" id="KW-0472">Membrane</keyword>
<evidence type="ECO:0000256" key="11">
    <source>
        <dbReference type="ARBA" id="ARBA00022989"/>
    </source>
</evidence>
<comment type="catalytic activity">
    <reaction evidence="14">
        <text>[(1-&gt;4)-alpha-D-glucosyl](n) + phosphate = [(1-&gt;4)-alpha-D-glucosyl](n-1) + alpha-D-glucose 1-phosphate</text>
        <dbReference type="Rhea" id="RHEA:41732"/>
        <dbReference type="Rhea" id="RHEA-COMP:9584"/>
        <dbReference type="Rhea" id="RHEA-COMP:9586"/>
        <dbReference type="ChEBI" id="CHEBI:15444"/>
        <dbReference type="ChEBI" id="CHEBI:43474"/>
        <dbReference type="ChEBI" id="CHEBI:58601"/>
        <dbReference type="EC" id="2.4.1.1"/>
    </reaction>
</comment>
<dbReference type="PANTHER" id="PTHR11468:SF13">
    <property type="entry name" value="GLYCOGEN PHOSPHORYLASE"/>
    <property type="match status" value="1"/>
</dbReference>
<dbReference type="EMBL" id="GL451165">
    <property type="protein sequence ID" value="EFN79902.1"/>
    <property type="molecule type" value="Genomic_DNA"/>
</dbReference>
<accession>E2BWP7</accession>
<dbReference type="PANTHER" id="PTHR11468">
    <property type="entry name" value="GLYCOGEN PHOSPHORYLASE"/>
    <property type="match status" value="1"/>
</dbReference>
<evidence type="ECO:0000256" key="4">
    <source>
        <dbReference type="ARBA" id="ARBA00022553"/>
    </source>
</evidence>
<dbReference type="FunCoup" id="E2BWP7">
    <property type="interactions" value="648"/>
</dbReference>
<dbReference type="NCBIfam" id="TIGR02093">
    <property type="entry name" value="P_ylase"/>
    <property type="match status" value="1"/>
</dbReference>
<keyword evidence="9 15" id="KW-0256">Endoplasmic reticulum</keyword>
<evidence type="ECO:0000313" key="17">
    <source>
        <dbReference type="EMBL" id="EFN79902.1"/>
    </source>
</evidence>
<comment type="subcellular location">
    <subcellularLocation>
        <location evidence="2 15">Endoplasmic reticulum membrane</location>
        <topology evidence="2 15">Multi-pass membrane protein</topology>
    </subcellularLocation>
</comment>
<dbReference type="GO" id="GO:0005980">
    <property type="term" value="P:glycogen catabolic process"/>
    <property type="evidence" value="ECO:0007669"/>
    <property type="project" value="TreeGrafter"/>
</dbReference>
<keyword evidence="5" id="KW-0321">Glycogen metabolism</keyword>
<dbReference type="Gene3D" id="1.20.5.2480">
    <property type="match status" value="1"/>
</dbReference>
<comment type="similarity">
    <text evidence="3 14">Belongs to the glycogen phosphorylase family.</text>
</comment>
<dbReference type="GO" id="GO:0008184">
    <property type="term" value="F:glycogen phosphorylase activity"/>
    <property type="evidence" value="ECO:0007669"/>
    <property type="project" value="InterPro"/>
</dbReference>
<dbReference type="Pfam" id="PF00343">
    <property type="entry name" value="Phosphorylase"/>
    <property type="match status" value="1"/>
</dbReference>
<reference evidence="17 18" key="1">
    <citation type="journal article" date="2010" name="Science">
        <title>Genomic comparison of the ants Camponotus floridanus and Harpegnathos saltator.</title>
        <authorList>
            <person name="Bonasio R."/>
            <person name="Zhang G."/>
            <person name="Ye C."/>
            <person name="Mutti N.S."/>
            <person name="Fang X."/>
            <person name="Qin N."/>
            <person name="Donahue G."/>
            <person name="Yang P."/>
            <person name="Li Q."/>
            <person name="Li C."/>
            <person name="Zhang P."/>
            <person name="Huang Z."/>
            <person name="Berger S.L."/>
            <person name="Reinberg D."/>
            <person name="Wang J."/>
            <person name="Liebig J."/>
        </authorList>
    </citation>
    <scope>NUCLEOTIDE SEQUENCE [LARGE SCALE GENOMIC DNA]</scope>
    <source>
        <strain evidence="17 18">R22 G/1</strain>
    </source>
</reference>
<dbReference type="InterPro" id="IPR003388">
    <property type="entry name" value="Reticulon"/>
</dbReference>
<keyword evidence="10 14" id="KW-0663">Pyridoxal phosphate</keyword>
<keyword evidence="7 14" id="KW-0808">Transferase</keyword>
<feature type="non-terminal residue" evidence="17">
    <location>
        <position position="1"/>
    </location>
</feature>
<keyword evidence="11 15" id="KW-1133">Transmembrane helix</keyword>
<evidence type="ECO:0000256" key="12">
    <source>
        <dbReference type="ARBA" id="ARBA00023136"/>
    </source>
</evidence>
<dbReference type="OMA" id="WLKQANP"/>
<evidence type="ECO:0000256" key="6">
    <source>
        <dbReference type="ARBA" id="ARBA00022676"/>
    </source>
</evidence>
<evidence type="ECO:0000313" key="18">
    <source>
        <dbReference type="Proteomes" id="UP000008237"/>
    </source>
</evidence>
<dbReference type="EC" id="2.4.1.1" evidence="14"/>
<dbReference type="FunFam" id="3.40.50.2000:FF:000153">
    <property type="entry name" value="Alpha-1,4 glucan phosphorylase"/>
    <property type="match status" value="1"/>
</dbReference>
<evidence type="ECO:0000256" key="8">
    <source>
        <dbReference type="ARBA" id="ARBA00022692"/>
    </source>
</evidence>
<evidence type="ECO:0000256" key="3">
    <source>
        <dbReference type="ARBA" id="ARBA00006047"/>
    </source>
</evidence>
<keyword evidence="13 14" id="KW-0119">Carbohydrate metabolism</keyword>
<evidence type="ECO:0000256" key="5">
    <source>
        <dbReference type="ARBA" id="ARBA00022600"/>
    </source>
</evidence>
<feature type="domain" description="Reticulon" evidence="16">
    <location>
        <begin position="3"/>
        <end position="142"/>
    </location>
</feature>
<dbReference type="PROSITE" id="PS00102">
    <property type="entry name" value="PHOSPHORYLASE"/>
    <property type="match status" value="1"/>
</dbReference>
<organism evidence="18">
    <name type="scientific">Harpegnathos saltator</name>
    <name type="common">Jerdon's jumping ant</name>
    <dbReference type="NCBI Taxonomy" id="610380"/>
    <lineage>
        <taxon>Eukaryota</taxon>
        <taxon>Metazoa</taxon>
        <taxon>Ecdysozoa</taxon>
        <taxon>Arthropoda</taxon>
        <taxon>Hexapoda</taxon>
        <taxon>Insecta</taxon>
        <taxon>Pterygota</taxon>
        <taxon>Neoptera</taxon>
        <taxon>Endopterygota</taxon>
        <taxon>Hymenoptera</taxon>
        <taxon>Apocrita</taxon>
        <taxon>Aculeata</taxon>
        <taxon>Formicoidea</taxon>
        <taxon>Formicidae</taxon>
        <taxon>Ponerinae</taxon>
        <taxon>Ponerini</taxon>
        <taxon>Harpegnathos</taxon>
    </lineage>
</organism>
<evidence type="ECO:0000256" key="2">
    <source>
        <dbReference type="ARBA" id="ARBA00004477"/>
    </source>
</evidence>
<comment type="cofactor">
    <cofactor evidence="1 14">
        <name>pyridoxal 5'-phosphate</name>
        <dbReference type="ChEBI" id="CHEBI:597326"/>
    </cofactor>
</comment>
<keyword evidence="8 15" id="KW-0812">Transmembrane</keyword>
<dbReference type="InterPro" id="IPR000811">
    <property type="entry name" value="Glyco_trans_35"/>
</dbReference>
<dbReference type="AlphaFoldDB" id="E2BWP7"/>
<evidence type="ECO:0000256" key="9">
    <source>
        <dbReference type="ARBA" id="ARBA00022824"/>
    </source>
</evidence>
<keyword evidence="18" id="KW-1185">Reference proteome</keyword>
<evidence type="ECO:0000256" key="15">
    <source>
        <dbReference type="RuleBase" id="RU363132"/>
    </source>
</evidence>
<keyword evidence="6 14" id="KW-0328">Glycosyltransferase</keyword>
<gene>
    <name evidence="17" type="ORF">EAI_14954</name>
</gene>
<dbReference type="PROSITE" id="PS50845">
    <property type="entry name" value="RETICULON"/>
    <property type="match status" value="1"/>
</dbReference>
<dbReference type="SUPFAM" id="SSF53756">
    <property type="entry name" value="UDP-Glycosyltransferase/glycogen phosphorylase"/>
    <property type="match status" value="1"/>
</dbReference>
<dbReference type="GO" id="GO:0030170">
    <property type="term" value="F:pyridoxal phosphate binding"/>
    <property type="evidence" value="ECO:0007669"/>
    <property type="project" value="InterPro"/>
</dbReference>
<feature type="transmembrane region" description="Helical" evidence="15">
    <location>
        <begin position="17"/>
        <end position="39"/>
    </location>
</feature>
<dbReference type="Pfam" id="PF02453">
    <property type="entry name" value="Reticulon"/>
    <property type="match status" value="1"/>
</dbReference>
<dbReference type="FunFam" id="3.40.50.2000:FF:000005">
    <property type="entry name" value="Alpha-1,4 glucan phosphorylase"/>
    <property type="match status" value="1"/>
</dbReference>
<dbReference type="InParanoid" id="E2BWP7"/>
<dbReference type="InterPro" id="IPR035090">
    <property type="entry name" value="Pyridoxal_P_attach_site"/>
</dbReference>
<keyword evidence="4" id="KW-0597">Phosphoprotein</keyword>
<evidence type="ECO:0000259" key="16">
    <source>
        <dbReference type="PROSITE" id="PS50845"/>
    </source>
</evidence>
<comment type="function">
    <text evidence="14">Allosteric enzyme that catalyzes the rate-limiting step in glycogen catabolism, the phosphorolytic cleavage of glycogen to produce glucose-1-phosphate, and plays a central role in maintaining cellular and organismal glucose homeostasis.</text>
</comment>
<evidence type="ECO:0000256" key="13">
    <source>
        <dbReference type="ARBA" id="ARBA00023277"/>
    </source>
</evidence>
<name>E2BWP7_HARSA</name>
<dbReference type="Proteomes" id="UP000008237">
    <property type="component" value="Unassembled WGS sequence"/>
</dbReference>
<dbReference type="OrthoDB" id="9215500at2759"/>
<dbReference type="FunFam" id="3.40.50.2000:FF:000197">
    <property type="entry name" value="Alpha-1,4 glucan phosphorylase"/>
    <property type="match status" value="1"/>
</dbReference>
<proteinExistence type="inferred from homology"/>
<dbReference type="GO" id="GO:0005789">
    <property type="term" value="C:endoplasmic reticulum membrane"/>
    <property type="evidence" value="ECO:0007669"/>
    <property type="project" value="UniProtKB-SubCell"/>
</dbReference>
<evidence type="ECO:0000256" key="1">
    <source>
        <dbReference type="ARBA" id="ARBA00001933"/>
    </source>
</evidence>
<evidence type="ECO:0000256" key="14">
    <source>
        <dbReference type="RuleBase" id="RU000587"/>
    </source>
</evidence>